<evidence type="ECO:0000313" key="14">
    <source>
        <dbReference type="EMBL" id="SPQ95679.1"/>
    </source>
</evidence>
<dbReference type="Proteomes" id="UP000039324">
    <property type="component" value="Unassembled WGS sequence"/>
</dbReference>
<dbReference type="EMBL" id="CDSF01000144">
    <property type="protein sequence ID" value="CEP03448.1"/>
    <property type="molecule type" value="Genomic_DNA"/>
</dbReference>
<dbReference type="OMA" id="IHKKYAF"/>
<dbReference type="InterPro" id="IPR004843">
    <property type="entry name" value="Calcineurin-like_PHP"/>
</dbReference>
<dbReference type="GO" id="GO:0046872">
    <property type="term" value="F:metal ion binding"/>
    <property type="evidence" value="ECO:0007669"/>
    <property type="project" value="UniProtKB-KW"/>
</dbReference>
<name>A0A0G4J756_PLABS</name>
<dbReference type="EC" id="3.1.3.16" evidence="3"/>
<dbReference type="Pfam" id="PF00515">
    <property type="entry name" value="TPR_1"/>
    <property type="match status" value="1"/>
</dbReference>
<dbReference type="PROSITE" id="PS50005">
    <property type="entry name" value="TPR"/>
    <property type="match status" value="1"/>
</dbReference>
<feature type="repeat" description="TPR" evidence="10">
    <location>
        <begin position="111"/>
        <end position="144"/>
    </location>
</feature>
<evidence type="ECO:0000256" key="9">
    <source>
        <dbReference type="PIRSR" id="PIRSR033096-1"/>
    </source>
</evidence>
<evidence type="ECO:0000256" key="2">
    <source>
        <dbReference type="ARBA" id="ARBA00008786"/>
    </source>
</evidence>
<dbReference type="GO" id="GO:0004722">
    <property type="term" value="F:protein serine/threonine phosphatase activity"/>
    <property type="evidence" value="ECO:0007669"/>
    <property type="project" value="UniProtKB-EC"/>
</dbReference>
<dbReference type="PROSITE" id="PS50293">
    <property type="entry name" value="TPR_REGION"/>
    <property type="match status" value="1"/>
</dbReference>
<dbReference type="PANTHER" id="PTHR45668:SF5">
    <property type="entry name" value="SERINE_THREONINE-PROTEIN PHOSPHATASE 5"/>
    <property type="match status" value="1"/>
</dbReference>
<feature type="active site" description="Proton donor/acceptor" evidence="9">
    <location>
        <position position="318"/>
    </location>
</feature>
<organism evidence="13 15">
    <name type="scientific">Plasmodiophora brassicae</name>
    <name type="common">Clubroot disease agent</name>
    <dbReference type="NCBI Taxonomy" id="37360"/>
    <lineage>
        <taxon>Eukaryota</taxon>
        <taxon>Sar</taxon>
        <taxon>Rhizaria</taxon>
        <taxon>Endomyxa</taxon>
        <taxon>Phytomyxea</taxon>
        <taxon>Plasmodiophorida</taxon>
        <taxon>Plasmodiophoridae</taxon>
        <taxon>Plasmodiophora</taxon>
    </lineage>
</organism>
<gene>
    <name evidence="13" type="ORF">PBRA_003208</name>
    <name evidence="14" type="ORF">PLBR_LOCUS2894</name>
</gene>
<dbReference type="OrthoDB" id="445564at2759"/>
<dbReference type="Pfam" id="PF08321">
    <property type="entry name" value="PPP5"/>
    <property type="match status" value="1"/>
</dbReference>
<accession>A0A0G4J756</accession>
<evidence type="ECO:0000256" key="6">
    <source>
        <dbReference type="ARBA" id="ARBA00022801"/>
    </source>
</evidence>
<reference evidence="14 16" key="2">
    <citation type="submission" date="2018-03" db="EMBL/GenBank/DDBJ databases">
        <authorList>
            <person name="Fogelqvist J."/>
        </authorList>
    </citation>
    <scope>NUCLEOTIDE SEQUENCE [LARGE SCALE GENOMIC DNA]</scope>
</reference>
<keyword evidence="7 10" id="KW-0802">TPR repeat</keyword>
<dbReference type="Gene3D" id="3.60.21.10">
    <property type="match status" value="1"/>
</dbReference>
<dbReference type="InterPro" id="IPR006186">
    <property type="entry name" value="Ser/Thr-sp_prot-phosphatase"/>
</dbReference>
<dbReference type="InterPro" id="IPR019734">
    <property type="entry name" value="TPR_rpt"/>
</dbReference>
<feature type="compositionally biased region" description="Basic and acidic residues" evidence="11">
    <location>
        <begin position="1"/>
        <end position="11"/>
    </location>
</feature>
<dbReference type="PIRSF" id="PIRSF033096">
    <property type="entry name" value="PPPtase_5"/>
    <property type="match status" value="1"/>
</dbReference>
<protein>
    <recommendedName>
        <fullName evidence="3">protein-serine/threonine phosphatase</fullName>
        <ecNumber evidence="3">3.1.3.16</ecNumber>
    </recommendedName>
</protein>
<evidence type="ECO:0000259" key="12">
    <source>
        <dbReference type="SMART" id="SM00156"/>
    </source>
</evidence>
<dbReference type="CDD" id="cd07417">
    <property type="entry name" value="MPP_PP5_C"/>
    <property type="match status" value="1"/>
</dbReference>
<evidence type="ECO:0000313" key="13">
    <source>
        <dbReference type="EMBL" id="CEP03448.1"/>
    </source>
</evidence>
<keyword evidence="6" id="KW-0378">Hydrolase</keyword>
<evidence type="ECO:0000313" key="16">
    <source>
        <dbReference type="Proteomes" id="UP000290189"/>
    </source>
</evidence>
<dbReference type="PANTHER" id="PTHR45668">
    <property type="entry name" value="SERINE/THREONINE-PROTEIN PHOSPHATASE 5-RELATED"/>
    <property type="match status" value="1"/>
</dbReference>
<feature type="region of interest" description="Disordered" evidence="11">
    <location>
        <begin position="1"/>
        <end position="35"/>
    </location>
</feature>
<dbReference type="InterPro" id="IPR013235">
    <property type="entry name" value="PPP_dom"/>
</dbReference>
<dbReference type="AlphaFoldDB" id="A0A0G4J756"/>
<dbReference type="Pfam" id="PF00149">
    <property type="entry name" value="Metallophos"/>
    <property type="match status" value="1"/>
</dbReference>
<keyword evidence="15" id="KW-1185">Reference proteome</keyword>
<evidence type="ECO:0000256" key="7">
    <source>
        <dbReference type="ARBA" id="ARBA00022803"/>
    </source>
</evidence>
<dbReference type="PRINTS" id="PR00114">
    <property type="entry name" value="STPHPHTASE"/>
</dbReference>
<evidence type="ECO:0000313" key="15">
    <source>
        <dbReference type="Proteomes" id="UP000039324"/>
    </source>
</evidence>
<evidence type="ECO:0000256" key="10">
    <source>
        <dbReference type="PROSITE-ProRule" id="PRU00339"/>
    </source>
</evidence>
<reference evidence="13 15" key="1">
    <citation type="submission" date="2015-02" db="EMBL/GenBank/DDBJ databases">
        <authorList>
            <person name="Chooi Y.-H."/>
        </authorList>
    </citation>
    <scope>NUCLEOTIDE SEQUENCE [LARGE SCALE GENOMIC DNA]</scope>
    <source>
        <strain evidence="13">E3</strain>
    </source>
</reference>
<dbReference type="SUPFAM" id="SSF56300">
    <property type="entry name" value="Metallo-dependent phosphatases"/>
    <property type="match status" value="1"/>
</dbReference>
<comment type="cofactor">
    <cofactor evidence="1">
        <name>Mn(2+)</name>
        <dbReference type="ChEBI" id="CHEBI:29035"/>
    </cofactor>
</comment>
<evidence type="ECO:0000256" key="5">
    <source>
        <dbReference type="ARBA" id="ARBA00022737"/>
    </source>
</evidence>
<dbReference type="InterPro" id="IPR041753">
    <property type="entry name" value="PP5_C"/>
</dbReference>
<dbReference type="InterPro" id="IPR029052">
    <property type="entry name" value="Metallo-depent_PP-like"/>
</dbReference>
<dbReference type="STRING" id="37360.A0A0G4J756"/>
<comment type="similarity">
    <text evidence="2">Belongs to the PPP phosphatase family. PP-5 (PP-T) subfamily.</text>
</comment>
<keyword evidence="8" id="KW-0464">Manganese</keyword>
<dbReference type="InterPro" id="IPR051134">
    <property type="entry name" value="PPP_phosphatase"/>
</dbReference>
<dbReference type="SMART" id="SM00156">
    <property type="entry name" value="PP2Ac"/>
    <property type="match status" value="1"/>
</dbReference>
<proteinExistence type="inferred from homology"/>
<keyword evidence="5" id="KW-0677">Repeat</keyword>
<dbReference type="SMART" id="SM00028">
    <property type="entry name" value="TPR"/>
    <property type="match status" value="3"/>
</dbReference>
<evidence type="ECO:0000256" key="11">
    <source>
        <dbReference type="SAM" id="MobiDB-lite"/>
    </source>
</evidence>
<evidence type="ECO:0000256" key="8">
    <source>
        <dbReference type="ARBA" id="ARBA00023211"/>
    </source>
</evidence>
<dbReference type="EMBL" id="OVEO01000004">
    <property type="protein sequence ID" value="SPQ95679.1"/>
    <property type="molecule type" value="Genomic_DNA"/>
</dbReference>
<geneLocation type="mitochondrion" evidence="14"/>
<sequence>MTTDAMARDAGDAAMPVDAKESQGQPTETRPGDRTDDDEAVALAEMHKDNGNALFRDHRYAGALQSYTNAIETYPTAVYYSNRAFCHIRLENFGLAILDATKALELDPAFIKAYYRRGGAYFGLGKYRSALKDFERVHKIYPKNPDALAKYKECKKAVTEAAFFEAIQSDRTKLPSELFDWKSIPLSSSYDGPHIPDEGVDMDFVKAMVAHFKDQKSIAKRYAVRILTEIVEQFRRTPTLVDINVDESETFTVCGDIHGQFYDLLNIWELNGLPAVGNRYLFNGDFVDRGSFSAECIFTLFALKLADNSIIYLSRGNHESRTMNSIYGFQGEVMHKYDANVYDLFCEAFCLIPLAHVLRGNPAEKNVLVLHGGLFSSDGVTLDDIRAINRNQQPPDSGLMCELLWSDPQPVPGRSPSKRGVGVAFGPDVTKAFLDANNLKMLVRSHEVKDEGYEVECDGSLVTVFSAPKYCDQLDNKGAFIRFDYNLNPKYTSFTSVPHPPVKPMAYARPFMPM</sequence>
<feature type="domain" description="Serine/threonine specific protein phosphatases" evidence="12">
    <location>
        <begin position="218"/>
        <end position="498"/>
    </location>
</feature>
<evidence type="ECO:0000256" key="3">
    <source>
        <dbReference type="ARBA" id="ARBA00013081"/>
    </source>
</evidence>
<evidence type="ECO:0000256" key="4">
    <source>
        <dbReference type="ARBA" id="ARBA00022723"/>
    </source>
</evidence>
<dbReference type="Gene3D" id="1.25.40.10">
    <property type="entry name" value="Tetratricopeptide repeat domain"/>
    <property type="match status" value="1"/>
</dbReference>
<dbReference type="SUPFAM" id="SSF48452">
    <property type="entry name" value="TPR-like"/>
    <property type="match status" value="1"/>
</dbReference>
<keyword evidence="14" id="KW-0496">Mitochondrion</keyword>
<dbReference type="Proteomes" id="UP000290189">
    <property type="component" value="Unassembled WGS sequence"/>
</dbReference>
<dbReference type="InterPro" id="IPR011990">
    <property type="entry name" value="TPR-like_helical_dom_sf"/>
</dbReference>
<evidence type="ECO:0000256" key="1">
    <source>
        <dbReference type="ARBA" id="ARBA00001936"/>
    </source>
</evidence>
<keyword evidence="4" id="KW-0479">Metal-binding</keyword>